<accession>A0AAV2TX81</accession>
<dbReference type="InterPro" id="IPR007110">
    <property type="entry name" value="Ig-like_dom"/>
</dbReference>
<feature type="domain" description="Ig-like" evidence="5">
    <location>
        <begin position="182"/>
        <end position="303"/>
    </location>
</feature>
<dbReference type="EMBL" id="CAXLJL010000822">
    <property type="protein sequence ID" value="CAL5141124.1"/>
    <property type="molecule type" value="Genomic_DNA"/>
</dbReference>
<feature type="region of interest" description="Disordered" evidence="3">
    <location>
        <begin position="1056"/>
        <end position="1108"/>
    </location>
</feature>
<feature type="compositionally biased region" description="Polar residues" evidence="3">
    <location>
        <begin position="1627"/>
        <end position="1642"/>
    </location>
</feature>
<proteinExistence type="predicted"/>
<feature type="compositionally biased region" description="Low complexity" evidence="3">
    <location>
        <begin position="1795"/>
        <end position="1805"/>
    </location>
</feature>
<dbReference type="GO" id="GO:0098609">
    <property type="term" value="P:cell-cell adhesion"/>
    <property type="evidence" value="ECO:0007669"/>
    <property type="project" value="TreeGrafter"/>
</dbReference>
<gene>
    <name evidence="6" type="ORF">CDAUBV1_LOCUS16395</name>
</gene>
<reference evidence="6" key="1">
    <citation type="submission" date="2024-06" db="EMBL/GenBank/DDBJ databases">
        <authorList>
            <person name="Liu X."/>
            <person name="Lenzi L."/>
            <person name="Haldenby T S."/>
            <person name="Uol C."/>
        </authorList>
    </citation>
    <scope>NUCLEOTIDE SEQUENCE</scope>
</reference>
<feature type="compositionally biased region" description="Polar residues" evidence="3">
    <location>
        <begin position="1651"/>
        <end position="1671"/>
    </location>
</feature>
<name>A0AAV2TX81_CALDB</name>
<dbReference type="PANTHER" id="PTHR44170">
    <property type="entry name" value="PROTEIN SIDEKICK"/>
    <property type="match status" value="1"/>
</dbReference>
<dbReference type="Proteomes" id="UP001497525">
    <property type="component" value="Unassembled WGS sequence"/>
</dbReference>
<evidence type="ECO:0000256" key="2">
    <source>
        <dbReference type="ARBA" id="ARBA00023157"/>
    </source>
</evidence>
<keyword evidence="2" id="KW-1015">Disulfide bond</keyword>
<feature type="domain" description="Ig-like" evidence="5">
    <location>
        <begin position="344"/>
        <end position="418"/>
    </location>
</feature>
<feature type="domain" description="Ig-like" evidence="5">
    <location>
        <begin position="429"/>
        <end position="572"/>
    </location>
</feature>
<sequence length="1846" mass="204980">MNRYGYAFSCLLFLFCFGEEACGLNNEKSLPRFTRQPPSAVYYTESPQLGHRLVPSFDVIIAVQPSNVSLSVAAAYSDNPENYVHLPLLRRVYDAQILSEQKSFSQPYATSSAVLDHYHNQGHGRSSTLKNPLSFGTDATSWSVSVHNLPQNMFVYIMASNELGTVRSLPIKPIRIELTAFPRYADENLSLLIGNTGRIICHLPRAQPSLPTVNFYHDGNRLDLANGNRFRLLYIGGDGTGLPWEQHAPTRPTDPSPQIVFTRSMPSAAVLLIHPLQLTDSGEYRCQAKLFDREVFSDQRTLLNVTKPQEKIPATLRFSSDDPELSYLYSHLITVNTDRKEGQPQVSRTFTVPEGMNLTLFCIYHGAPVVSTRWYFDGQSQHVVRDRNFGVLSIGSVTEEDESTYTCSAQAEGGESISKSFRIHVRKKPVLIPTPSNSIRLNEGEVVTLGCYPDYVQTQAASPETNAFFEEYRKFALDMVDRTEKGEGAGDGMSAYSNLTNQFSGSHKSTTEVTFGWLHNGKSVESRTSSPKFRIKGTLLRINNFTNYDKGIYQCWSAHPIEGWSSASISITLNQRDWVHEEAVTEHPEHQVIQERTQEGLTGHLNCNVSSLLPNSTSNQTLIAWFRGKFLNEPIDLLMSNRRAGGIKYLTSQVSRGSQLLSIVNPRIGRDDGFYACRVYDSNTRKLQGQLRFELVIDPNTEEFVNQRKEPSSNGGLQPPLKSGEESSSQNQFPTLPKADQNFVAKRGEDDFKIEKPKVGILANFLLAVYISWQLTDAAVSENVSHFQIEYRTQLPPETSLHKRRQMTKRSSHKSTSADLDRWTAALTLKSVSNRTSLCIYDDGVFFPGNVYSLRVLGLPSADNMRTMTSDRIWRSPWSNPVSFRHILPFSIELLTVTARNSTSLYAEWIFPGKSNQTFRQRDVLSLHNVYTLQFTIVYRELSNSTSGDRSLLEDWMNCTSSWSQETQDLVCVRPQETFAGLWEITLNDGQRNYHRALENLTPNKSYVIALYGQILRTGQVGKDDEDVNDWYTVLSNELIQQTLPENVHWTVGKSATSEMEEVDKRTPSLNDTNRGVKTSAENTSSVGHTAEKRNENSDGPKSGKRNPHGHEESYLLIVVLGSLAGVLLVISLALISLCVWYHVRGRRHAYTAAFESPNKPHPTTSFVELSTGPSAHLLNMGNPVLNFIDPYQAGYSTEPNSHHIGIINPVLTQPYTSSTMGPWATIPSGCGNIRFDPYPVQPQFAGLAWSSSINSPMNTGQINSAYQTNLVELPNTTHISTYPTSVGDGVRTDLMTSSQAQSPEDGVQFPKAQTVNKLNACDGLNRMLPNDTCRSLGLADQSGIEDESHLNNDNQSSSIYSHIGSQSTLDEMPLRGFEKLTCLSPPALSVTSVPNGRRSSYSSTSSQKPTELVDAVIDDKHIKRPIPMYLSAPNEVPAYLSHQMNPVYGYSYYQPRPASAWMDADTAGNPFLTNGLAGPIPQPYPSYHQPYLFSVGNSAIGSFPFTQPAAYYRTLPTPKLRSDMSEQRFGSEEPPPFYTNPCESANSPSFIATTTNPVHWPLREQLIKLNGMEAAKLPHTNHFTMDGKNPILGTDSNFVLKKWIESLGQSSNSTDKQGISLHQVPDSGQYQPQRVSSYPNSEEQRKTMHSAPNSDEQTGSKSKKLNSSFADSGVDLQTPANVDPEMETTRHSSSRDEQTNSGSSRRSEENSGSGKRNSRITSKSSQSENPSEQSSPREQQKKRKGTGGSGGGGGEGAATEGKFVNLKHKRSGSSHDQSDEPIGRKSRGTKSHKSQSNSKKSGSSKTKDTRSSPKITLKNGGNDRRVSRSEAMRNTDQVPTTSTPV</sequence>
<feature type="region of interest" description="Disordered" evidence="3">
    <location>
        <begin position="704"/>
        <end position="740"/>
    </location>
</feature>
<evidence type="ECO:0000313" key="7">
    <source>
        <dbReference type="Proteomes" id="UP001497525"/>
    </source>
</evidence>
<feature type="signal peptide" evidence="4">
    <location>
        <begin position="1"/>
        <end position="23"/>
    </location>
</feature>
<feature type="compositionally biased region" description="Polar residues" evidence="3">
    <location>
        <begin position="1835"/>
        <end position="1846"/>
    </location>
</feature>
<evidence type="ECO:0000256" key="4">
    <source>
        <dbReference type="SAM" id="SignalP"/>
    </source>
</evidence>
<evidence type="ECO:0000313" key="6">
    <source>
        <dbReference type="EMBL" id="CAL5141124.1"/>
    </source>
</evidence>
<feature type="compositionally biased region" description="Polar residues" evidence="3">
    <location>
        <begin position="1390"/>
        <end position="1399"/>
    </location>
</feature>
<feature type="compositionally biased region" description="Basic and acidic residues" evidence="3">
    <location>
        <begin position="1822"/>
        <end position="1834"/>
    </location>
</feature>
<feature type="compositionally biased region" description="Polar residues" evidence="3">
    <location>
        <begin position="1068"/>
        <end position="1088"/>
    </location>
</feature>
<feature type="compositionally biased region" description="Basic residues" evidence="3">
    <location>
        <begin position="1785"/>
        <end position="1794"/>
    </location>
</feature>
<dbReference type="PANTHER" id="PTHR44170:SF55">
    <property type="entry name" value="OBSCURIN ISOFORM X2"/>
    <property type="match status" value="1"/>
</dbReference>
<dbReference type="Pfam" id="PF13927">
    <property type="entry name" value="Ig_3"/>
    <property type="match status" value="1"/>
</dbReference>
<dbReference type="InterPro" id="IPR013783">
    <property type="entry name" value="Ig-like_fold"/>
</dbReference>
<feature type="domain" description="Ig-like" evidence="5">
    <location>
        <begin position="588"/>
        <end position="688"/>
    </location>
</feature>
<dbReference type="Gene3D" id="2.60.40.10">
    <property type="entry name" value="Immunoglobulins"/>
    <property type="match status" value="3"/>
</dbReference>
<evidence type="ECO:0000256" key="1">
    <source>
        <dbReference type="ARBA" id="ARBA00022737"/>
    </source>
</evidence>
<feature type="chain" id="PRO_5043517169" description="Ig-like domain-containing protein" evidence="4">
    <location>
        <begin position="24"/>
        <end position="1846"/>
    </location>
</feature>
<dbReference type="SMART" id="SM00408">
    <property type="entry name" value="IGc2"/>
    <property type="match status" value="2"/>
</dbReference>
<dbReference type="InterPro" id="IPR003598">
    <property type="entry name" value="Ig_sub2"/>
</dbReference>
<feature type="compositionally biased region" description="Basic and acidic residues" evidence="3">
    <location>
        <begin position="1688"/>
        <end position="1699"/>
    </location>
</feature>
<dbReference type="PROSITE" id="PS50835">
    <property type="entry name" value="IG_LIKE"/>
    <property type="match status" value="4"/>
</dbReference>
<evidence type="ECO:0000259" key="5">
    <source>
        <dbReference type="PROSITE" id="PS50835"/>
    </source>
</evidence>
<organism evidence="6 7">
    <name type="scientific">Calicophoron daubneyi</name>
    <name type="common">Rumen fluke</name>
    <name type="synonym">Paramphistomum daubneyi</name>
    <dbReference type="NCBI Taxonomy" id="300641"/>
    <lineage>
        <taxon>Eukaryota</taxon>
        <taxon>Metazoa</taxon>
        <taxon>Spiralia</taxon>
        <taxon>Lophotrochozoa</taxon>
        <taxon>Platyhelminthes</taxon>
        <taxon>Trematoda</taxon>
        <taxon>Digenea</taxon>
        <taxon>Plagiorchiida</taxon>
        <taxon>Pronocephalata</taxon>
        <taxon>Paramphistomoidea</taxon>
        <taxon>Paramphistomidae</taxon>
        <taxon>Calicophoron</taxon>
    </lineage>
</organism>
<feature type="region of interest" description="Disordered" evidence="3">
    <location>
        <begin position="1611"/>
        <end position="1846"/>
    </location>
</feature>
<dbReference type="InterPro" id="IPR036179">
    <property type="entry name" value="Ig-like_dom_sf"/>
</dbReference>
<feature type="compositionally biased region" description="Low complexity" evidence="3">
    <location>
        <begin position="1723"/>
        <end position="1738"/>
    </location>
</feature>
<keyword evidence="1" id="KW-0677">Repeat</keyword>
<protein>
    <recommendedName>
        <fullName evidence="5">Ig-like domain-containing protein</fullName>
    </recommendedName>
</protein>
<dbReference type="SUPFAM" id="SSF48726">
    <property type="entry name" value="Immunoglobulin"/>
    <property type="match status" value="3"/>
</dbReference>
<feature type="compositionally biased region" description="Basic and acidic residues" evidence="3">
    <location>
        <begin position="1090"/>
        <end position="1099"/>
    </location>
</feature>
<dbReference type="InterPro" id="IPR003599">
    <property type="entry name" value="Ig_sub"/>
</dbReference>
<feature type="compositionally biased region" description="Gly residues" evidence="3">
    <location>
        <begin position="1747"/>
        <end position="1757"/>
    </location>
</feature>
<dbReference type="SMART" id="SM00409">
    <property type="entry name" value="IG"/>
    <property type="match status" value="4"/>
</dbReference>
<evidence type="ECO:0000256" key="3">
    <source>
        <dbReference type="SAM" id="MobiDB-lite"/>
    </source>
</evidence>
<keyword evidence="4" id="KW-0732">Signal</keyword>
<feature type="region of interest" description="Disordered" evidence="3">
    <location>
        <begin position="1389"/>
        <end position="1410"/>
    </location>
</feature>
<comment type="caution">
    <text evidence="6">The sequence shown here is derived from an EMBL/GenBank/DDBJ whole genome shotgun (WGS) entry which is preliminary data.</text>
</comment>